<gene>
    <name evidence="8" type="ORF">GQ588_12650</name>
</gene>
<dbReference type="InterPro" id="IPR020103">
    <property type="entry name" value="PsdUridine_synth_cat_dom_sf"/>
</dbReference>
<feature type="domain" description="Pseudouridine synthase RsuA/RluA-like" evidence="7">
    <location>
        <begin position="89"/>
        <end position="239"/>
    </location>
</feature>
<dbReference type="PANTHER" id="PTHR21600">
    <property type="entry name" value="MITOCHONDRIAL RNA PSEUDOURIDINE SYNTHASE"/>
    <property type="match status" value="1"/>
</dbReference>
<dbReference type="InterPro" id="IPR006225">
    <property type="entry name" value="PsdUridine_synth_RluC/D"/>
</dbReference>
<dbReference type="InterPro" id="IPR050188">
    <property type="entry name" value="RluA_PseudoU_synthase"/>
</dbReference>
<dbReference type="GO" id="GO:0003723">
    <property type="term" value="F:RNA binding"/>
    <property type="evidence" value="ECO:0007669"/>
    <property type="project" value="UniProtKB-KW"/>
</dbReference>
<evidence type="ECO:0000256" key="5">
    <source>
        <dbReference type="PROSITE-ProRule" id="PRU00182"/>
    </source>
</evidence>
<comment type="similarity">
    <text evidence="2 6">Belongs to the pseudouridine synthase RluA family.</text>
</comment>
<protein>
    <recommendedName>
        <fullName evidence="6">Pseudouridine synthase</fullName>
        <ecNumber evidence="6">5.4.99.-</ecNumber>
    </recommendedName>
</protein>
<evidence type="ECO:0000313" key="8">
    <source>
        <dbReference type="EMBL" id="QHA01427.1"/>
    </source>
</evidence>
<proteinExistence type="inferred from homology"/>
<evidence type="ECO:0000256" key="6">
    <source>
        <dbReference type="RuleBase" id="RU362028"/>
    </source>
</evidence>
<dbReference type="RefSeq" id="WP_019226808.1">
    <property type="nucleotide sequence ID" value="NZ_CP046996.1"/>
</dbReference>
<feature type="active site" evidence="4">
    <location>
        <position position="135"/>
    </location>
</feature>
<dbReference type="InterPro" id="IPR006145">
    <property type="entry name" value="PsdUridine_synth_RsuA/RluA"/>
</dbReference>
<dbReference type="SUPFAM" id="SSF55120">
    <property type="entry name" value="Pseudouridine synthase"/>
    <property type="match status" value="1"/>
</dbReference>
<dbReference type="NCBIfam" id="TIGR00005">
    <property type="entry name" value="rluA_subfam"/>
    <property type="match status" value="1"/>
</dbReference>
<organism evidence="8 9">
    <name type="scientific">Dehalobacter restrictus</name>
    <dbReference type="NCBI Taxonomy" id="55583"/>
    <lineage>
        <taxon>Bacteria</taxon>
        <taxon>Bacillati</taxon>
        <taxon>Bacillota</taxon>
        <taxon>Clostridia</taxon>
        <taxon>Eubacteriales</taxon>
        <taxon>Desulfitobacteriaceae</taxon>
        <taxon>Dehalobacter</taxon>
    </lineage>
</organism>
<dbReference type="GO" id="GO:0140098">
    <property type="term" value="F:catalytic activity, acting on RNA"/>
    <property type="evidence" value="ECO:0007669"/>
    <property type="project" value="UniProtKB-ARBA"/>
</dbReference>
<dbReference type="EC" id="5.4.99.-" evidence="6"/>
<evidence type="ECO:0000256" key="2">
    <source>
        <dbReference type="ARBA" id="ARBA00010876"/>
    </source>
</evidence>
<dbReference type="InterPro" id="IPR006224">
    <property type="entry name" value="PsdUridine_synth_RluA-like_CS"/>
</dbReference>
<dbReference type="PROSITE" id="PS01129">
    <property type="entry name" value="PSI_RLU"/>
    <property type="match status" value="1"/>
</dbReference>
<dbReference type="AlphaFoldDB" id="A0A857DKF7"/>
<dbReference type="Gene3D" id="3.30.2350.10">
    <property type="entry name" value="Pseudouridine synthase"/>
    <property type="match status" value="1"/>
</dbReference>
<reference evidence="8 9" key="1">
    <citation type="submission" date="2019-12" db="EMBL/GenBank/DDBJ databases">
        <title>Sequence classification of anaerobic respiratory reductive dehalogenases: First we see many, then we see few.</title>
        <authorList>
            <person name="Molenda O."/>
            <person name="Puentes Jacome L.A."/>
            <person name="Cao X."/>
            <person name="Nesbo C.L."/>
            <person name="Tang S."/>
            <person name="Morson N."/>
            <person name="Patron J."/>
            <person name="Lomheim L."/>
            <person name="Wishart D.S."/>
            <person name="Edwards E.A."/>
        </authorList>
    </citation>
    <scope>NUCLEOTIDE SEQUENCE [LARGE SCALE GENOMIC DNA]</scope>
    <source>
        <strain evidence="8 9">12DCA</strain>
    </source>
</reference>
<name>A0A857DKF7_9FIRM</name>
<dbReference type="EMBL" id="CP046996">
    <property type="protein sequence ID" value="QHA01427.1"/>
    <property type="molecule type" value="Genomic_DNA"/>
</dbReference>
<keyword evidence="3 6" id="KW-0413">Isomerase</keyword>
<accession>A0A857DKF7</accession>
<sequence>MKKFQTFRITEEHQGLTVEQYLKSILQCPGRKIQKLTRAGGVRLNKRNAYLQKKIKSGDILDVLVLEDQFFGVKPEPGSIDILFEDPALIILYKPAGMLVHPAGQTTGGTLANYLAEYFRENGETITIRPLHRLDRDTTGCVVFAKDARTQSELEKQLQDGRLKRKYYAVVRGRIEPPSGSVDAPIGPHPTLPNRRAVHDQGERALTHYNTIKTFENYSLLELTLETGRTHQIRVHLSSRGHPVLGDRMYGKRSSLIPRQALHARSVSFCHPMDGKLIEIQAPVPPDLENLISHLSL</sequence>
<dbReference type="PROSITE" id="PS50889">
    <property type="entry name" value="S4"/>
    <property type="match status" value="1"/>
</dbReference>
<evidence type="ECO:0000256" key="4">
    <source>
        <dbReference type="PIRSR" id="PIRSR606225-1"/>
    </source>
</evidence>
<keyword evidence="5" id="KW-0694">RNA-binding</keyword>
<dbReference type="Pfam" id="PF00849">
    <property type="entry name" value="PseudoU_synth_2"/>
    <property type="match status" value="1"/>
</dbReference>
<dbReference type="CDD" id="cd02869">
    <property type="entry name" value="PseudoU_synth_RluA_like"/>
    <property type="match status" value="1"/>
</dbReference>
<comment type="catalytic activity">
    <reaction evidence="1 6">
        <text>a uridine in RNA = a pseudouridine in RNA</text>
        <dbReference type="Rhea" id="RHEA:48348"/>
        <dbReference type="Rhea" id="RHEA-COMP:12068"/>
        <dbReference type="Rhea" id="RHEA-COMP:12069"/>
        <dbReference type="ChEBI" id="CHEBI:65314"/>
        <dbReference type="ChEBI" id="CHEBI:65315"/>
    </reaction>
</comment>
<dbReference type="Proteomes" id="UP000430508">
    <property type="component" value="Chromosome"/>
</dbReference>
<comment type="function">
    <text evidence="6">Responsible for synthesis of pseudouridine from uracil.</text>
</comment>
<evidence type="ECO:0000256" key="3">
    <source>
        <dbReference type="ARBA" id="ARBA00023235"/>
    </source>
</evidence>
<dbReference type="GO" id="GO:0000455">
    <property type="term" value="P:enzyme-directed rRNA pseudouridine synthesis"/>
    <property type="evidence" value="ECO:0007669"/>
    <property type="project" value="TreeGrafter"/>
</dbReference>
<dbReference type="PANTHER" id="PTHR21600:SF44">
    <property type="entry name" value="RIBOSOMAL LARGE SUBUNIT PSEUDOURIDINE SYNTHASE D"/>
    <property type="match status" value="1"/>
</dbReference>
<evidence type="ECO:0000259" key="7">
    <source>
        <dbReference type="Pfam" id="PF00849"/>
    </source>
</evidence>
<dbReference type="GO" id="GO:0009982">
    <property type="term" value="F:pseudouridine synthase activity"/>
    <property type="evidence" value="ECO:0007669"/>
    <property type="project" value="InterPro"/>
</dbReference>
<evidence type="ECO:0000256" key="1">
    <source>
        <dbReference type="ARBA" id="ARBA00000073"/>
    </source>
</evidence>
<evidence type="ECO:0000313" key="9">
    <source>
        <dbReference type="Proteomes" id="UP000430508"/>
    </source>
</evidence>